<evidence type="ECO:0000256" key="1">
    <source>
        <dbReference type="SAM" id="MobiDB-lite"/>
    </source>
</evidence>
<organism evidence="3">
    <name type="scientific">Auxenochlorella protothecoides</name>
    <name type="common">Green microalga</name>
    <name type="synonym">Chlorella protothecoides</name>
    <dbReference type="NCBI Taxonomy" id="3075"/>
    <lineage>
        <taxon>Eukaryota</taxon>
        <taxon>Viridiplantae</taxon>
        <taxon>Chlorophyta</taxon>
        <taxon>core chlorophytes</taxon>
        <taxon>Trebouxiophyceae</taxon>
        <taxon>Chlorellales</taxon>
        <taxon>Chlorellaceae</taxon>
        <taxon>Auxenochlorella</taxon>
    </lineage>
</organism>
<dbReference type="PANTHER" id="PTHR23153:SF38">
    <property type="entry name" value="UBX DOMAIN-CONTAINING PROTEIN 6"/>
    <property type="match status" value="1"/>
</dbReference>
<dbReference type="Gene3D" id="1.20.58.2190">
    <property type="match status" value="1"/>
</dbReference>
<evidence type="ECO:0000259" key="2">
    <source>
        <dbReference type="PROSITE" id="PS50033"/>
    </source>
</evidence>
<dbReference type="InterPro" id="IPR029071">
    <property type="entry name" value="Ubiquitin-like_domsf"/>
</dbReference>
<dbReference type="Pfam" id="PF00789">
    <property type="entry name" value="UBX"/>
    <property type="match status" value="1"/>
</dbReference>
<feature type="region of interest" description="Disordered" evidence="1">
    <location>
        <begin position="21"/>
        <end position="135"/>
    </location>
</feature>
<gene>
    <name evidence="3" type="ORF">g.34979</name>
</gene>
<dbReference type="Pfam" id="PF09409">
    <property type="entry name" value="PUB"/>
    <property type="match status" value="1"/>
</dbReference>
<dbReference type="GO" id="GO:0005737">
    <property type="term" value="C:cytoplasm"/>
    <property type="evidence" value="ECO:0007669"/>
    <property type="project" value="TreeGrafter"/>
</dbReference>
<sequence>EDASIAMDDVKKSWKGWKAKLSKAVGGEPQWKGSGRVLGGGPAAQDPSTSSPAHASADSPGTQARLRPPPTRYESVPSAARTNGTPSREVNTAHRGAAGPAPPPAPAPLSAPAPPSAPPLPKPAPGGSDFPPAEASFTPELVDAVGLLAGVDPPMASATSSLLLKLLGNVLSQPGEARFRRLRLNNPVLRGSILETEGGLDLLLAAGFQLQPGDEADGGFAVLEPGADLAPLRAACQMLRHLNATEQPAGDSRAEPGVGRAPAASAGPAPKPAPAGGAGPAARSPSARCTVPAAAPPFAGVQPAPARRRATRVVLPSSVEREVPPWFFERTGAELKAAFLGAARRREEEQVLMTAAMRERAAARARAAAGTRDHAVVRVRLPEGISLQGEFDGREPVAAVLQWVTDSLSDPMNTFELALPGARGGRLDPGAGPTVRSAGLVPSVVLNFRWTGESARAMRSTPT</sequence>
<dbReference type="AlphaFoldDB" id="A0A1D2AFW6"/>
<accession>A0A1D2AFW6</accession>
<dbReference type="CDD" id="cd09212">
    <property type="entry name" value="PUB"/>
    <property type="match status" value="1"/>
</dbReference>
<feature type="compositionally biased region" description="Polar residues" evidence="1">
    <location>
        <begin position="80"/>
        <end position="90"/>
    </location>
</feature>
<dbReference type="InterPro" id="IPR036339">
    <property type="entry name" value="PUB-like_dom_sf"/>
</dbReference>
<dbReference type="Gene3D" id="3.10.20.90">
    <property type="entry name" value="Phosphatidylinositol 3-kinase Catalytic Subunit, Chain A, domain 1"/>
    <property type="match status" value="1"/>
</dbReference>
<dbReference type="InterPro" id="IPR018997">
    <property type="entry name" value="PUB_domain"/>
</dbReference>
<feature type="region of interest" description="Disordered" evidence="1">
    <location>
        <begin position="246"/>
        <end position="289"/>
    </location>
</feature>
<dbReference type="SMART" id="SM00580">
    <property type="entry name" value="PUG"/>
    <property type="match status" value="1"/>
</dbReference>
<dbReference type="InterPro" id="IPR001012">
    <property type="entry name" value="UBX_dom"/>
</dbReference>
<dbReference type="SUPFAM" id="SSF143503">
    <property type="entry name" value="PUG domain-like"/>
    <property type="match status" value="1"/>
</dbReference>
<feature type="domain" description="UBX" evidence="2">
    <location>
        <begin position="377"/>
        <end position="448"/>
    </location>
</feature>
<feature type="non-terminal residue" evidence="3">
    <location>
        <position position="1"/>
    </location>
</feature>
<reference evidence="3" key="1">
    <citation type="submission" date="2015-08" db="EMBL/GenBank/DDBJ databases">
        <authorList>
            <person name="Babu N.S."/>
            <person name="Beckwith C.J."/>
            <person name="Beseler K.G."/>
            <person name="Brison A."/>
            <person name="Carone J.V."/>
            <person name="Caskin T.P."/>
            <person name="Diamond M."/>
            <person name="Durham M.E."/>
            <person name="Foxe J.M."/>
            <person name="Go M."/>
            <person name="Henderson B.A."/>
            <person name="Jones I.B."/>
            <person name="McGettigan J.A."/>
            <person name="Micheletti S.J."/>
            <person name="Nasrallah M.E."/>
            <person name="Ortiz D."/>
            <person name="Piller C.R."/>
            <person name="Privatt S.R."/>
            <person name="Schneider S.L."/>
            <person name="Sharp S."/>
            <person name="Smith T.C."/>
            <person name="Stanton J.D."/>
            <person name="Ullery H.E."/>
            <person name="Wilson R.J."/>
            <person name="Serrano M.G."/>
            <person name="Buck G."/>
            <person name="Lee V."/>
            <person name="Wang Y."/>
            <person name="Carvalho R."/>
            <person name="Voegtly L."/>
            <person name="Shi R."/>
            <person name="Duckworth R."/>
            <person name="Johnson A."/>
            <person name="Loviza R."/>
            <person name="Walstead R."/>
            <person name="Shah Z."/>
            <person name="Kiflezghi M."/>
            <person name="Wade K."/>
            <person name="Ball S.L."/>
            <person name="Bradley K.W."/>
            <person name="Asai D.J."/>
            <person name="Bowman C.A."/>
            <person name="Russell D.A."/>
            <person name="Pope W.H."/>
            <person name="Jacobs-Sera D."/>
            <person name="Hendrix R.W."/>
            <person name="Hatfull G.F."/>
        </authorList>
    </citation>
    <scope>NUCLEOTIDE SEQUENCE</scope>
</reference>
<name>A0A1D2AFW6_AUXPR</name>
<dbReference type="PANTHER" id="PTHR23153">
    <property type="entry name" value="UBX-RELATED"/>
    <property type="match status" value="1"/>
</dbReference>
<protein>
    <recommendedName>
        <fullName evidence="2">UBX domain-containing protein</fullName>
    </recommendedName>
</protein>
<feature type="compositionally biased region" description="Pro residues" evidence="1">
    <location>
        <begin position="100"/>
        <end position="124"/>
    </location>
</feature>
<feature type="compositionally biased region" description="Low complexity" evidence="1">
    <location>
        <begin position="256"/>
        <end position="268"/>
    </location>
</feature>
<feature type="non-terminal residue" evidence="3">
    <location>
        <position position="463"/>
    </location>
</feature>
<proteinExistence type="predicted"/>
<dbReference type="PROSITE" id="PS50033">
    <property type="entry name" value="UBX"/>
    <property type="match status" value="1"/>
</dbReference>
<dbReference type="EMBL" id="GDKF01000807">
    <property type="protein sequence ID" value="JAT77815.1"/>
    <property type="molecule type" value="Transcribed_RNA"/>
</dbReference>
<dbReference type="SUPFAM" id="SSF54236">
    <property type="entry name" value="Ubiquitin-like"/>
    <property type="match status" value="1"/>
</dbReference>
<evidence type="ECO:0000313" key="3">
    <source>
        <dbReference type="EMBL" id="JAT77815.1"/>
    </source>
</evidence>